<proteinExistence type="predicted"/>
<dbReference type="GO" id="GO:0008278">
    <property type="term" value="C:cohesin complex"/>
    <property type="evidence" value="ECO:0007669"/>
    <property type="project" value="TreeGrafter"/>
</dbReference>
<evidence type="ECO:0000313" key="3">
    <source>
        <dbReference type="Proteomes" id="UP000324897"/>
    </source>
</evidence>
<dbReference type="InterPro" id="IPR016024">
    <property type="entry name" value="ARM-type_fold"/>
</dbReference>
<feature type="non-terminal residue" evidence="2">
    <location>
        <position position="236"/>
    </location>
</feature>
<dbReference type="GO" id="GO:0000785">
    <property type="term" value="C:chromatin"/>
    <property type="evidence" value="ECO:0007669"/>
    <property type="project" value="TreeGrafter"/>
</dbReference>
<evidence type="ECO:0000259" key="1">
    <source>
        <dbReference type="PROSITE" id="PS51425"/>
    </source>
</evidence>
<feature type="non-terminal residue" evidence="2">
    <location>
        <position position="1"/>
    </location>
</feature>
<name>A0A5J9ULQ4_9POAL</name>
<dbReference type="OrthoDB" id="498590at2759"/>
<reference evidence="2 3" key="1">
    <citation type="journal article" date="2019" name="Sci. Rep.">
        <title>A high-quality genome of Eragrostis curvula grass provides insights into Poaceae evolution and supports new strategies to enhance forage quality.</title>
        <authorList>
            <person name="Carballo J."/>
            <person name="Santos B.A.C.M."/>
            <person name="Zappacosta D."/>
            <person name="Garbus I."/>
            <person name="Selva J.P."/>
            <person name="Gallo C.A."/>
            <person name="Diaz A."/>
            <person name="Albertini E."/>
            <person name="Caccamo M."/>
            <person name="Echenique V."/>
        </authorList>
    </citation>
    <scope>NUCLEOTIDE SEQUENCE [LARGE SCALE GENOMIC DNA]</scope>
    <source>
        <strain evidence="3">cv. Victoria</strain>
        <tissue evidence="2">Leaf</tissue>
    </source>
</reference>
<dbReference type="PANTHER" id="PTHR11199:SF0">
    <property type="entry name" value="LD34181P-RELATED"/>
    <property type="match status" value="1"/>
</dbReference>
<dbReference type="InterPro" id="IPR020839">
    <property type="entry name" value="SCD"/>
</dbReference>
<dbReference type="GO" id="GO:0005634">
    <property type="term" value="C:nucleus"/>
    <property type="evidence" value="ECO:0007669"/>
    <property type="project" value="TreeGrafter"/>
</dbReference>
<dbReference type="PROSITE" id="PS51425">
    <property type="entry name" value="SCD"/>
    <property type="match status" value="1"/>
</dbReference>
<dbReference type="InterPro" id="IPR039662">
    <property type="entry name" value="Cohesin_Scc3/SA"/>
</dbReference>
<dbReference type="EMBL" id="RWGY01000013">
    <property type="protein sequence ID" value="TVU24496.1"/>
    <property type="molecule type" value="Genomic_DNA"/>
</dbReference>
<dbReference type="Gramene" id="TVU24496">
    <property type="protein sequence ID" value="TVU24496"/>
    <property type="gene ID" value="EJB05_26938"/>
</dbReference>
<protein>
    <recommendedName>
        <fullName evidence="1">SCD domain-containing protein</fullName>
    </recommendedName>
</protein>
<dbReference type="GO" id="GO:0003682">
    <property type="term" value="F:chromatin binding"/>
    <property type="evidence" value="ECO:0007669"/>
    <property type="project" value="TreeGrafter"/>
</dbReference>
<dbReference type="Proteomes" id="UP000324897">
    <property type="component" value="Chromosome 2"/>
</dbReference>
<feature type="domain" description="SCD" evidence="1">
    <location>
        <begin position="117"/>
        <end position="214"/>
    </location>
</feature>
<dbReference type="GO" id="GO:0007062">
    <property type="term" value="P:sister chromatid cohesion"/>
    <property type="evidence" value="ECO:0007669"/>
    <property type="project" value="TreeGrafter"/>
</dbReference>
<comment type="caution">
    <text evidence="2">The sequence shown here is derived from an EMBL/GenBank/DDBJ whole genome shotgun (WGS) entry which is preliminary data.</text>
</comment>
<organism evidence="2 3">
    <name type="scientific">Eragrostis curvula</name>
    <name type="common">weeping love grass</name>
    <dbReference type="NCBI Taxonomy" id="38414"/>
    <lineage>
        <taxon>Eukaryota</taxon>
        <taxon>Viridiplantae</taxon>
        <taxon>Streptophyta</taxon>
        <taxon>Embryophyta</taxon>
        <taxon>Tracheophyta</taxon>
        <taxon>Spermatophyta</taxon>
        <taxon>Magnoliopsida</taxon>
        <taxon>Liliopsida</taxon>
        <taxon>Poales</taxon>
        <taxon>Poaceae</taxon>
        <taxon>PACMAD clade</taxon>
        <taxon>Chloridoideae</taxon>
        <taxon>Eragrostideae</taxon>
        <taxon>Eragrostidinae</taxon>
        <taxon>Eragrostis</taxon>
    </lineage>
</organism>
<gene>
    <name evidence="2" type="ORF">EJB05_26938</name>
</gene>
<dbReference type="SUPFAM" id="SSF48371">
    <property type="entry name" value="ARM repeat"/>
    <property type="match status" value="1"/>
</dbReference>
<evidence type="ECO:0000313" key="2">
    <source>
        <dbReference type="EMBL" id="TVU24496.1"/>
    </source>
</evidence>
<sequence>MLSKSLVEEYESKRDSVIFQIGAMLYEHKIYPDYLHEKDVENVVMSFVDTARKLVTSFIYVAKPLSGQRETTQRQLNVEKKLSDGLIVDSLKKILALTHENITYSEQSMRKIFTGLFMHHYRDIDPETQMSCVKSLGIWVVSYPTLFLQYIYLKYLGWTLNDKNAGVRRASILALQSLLERDALSMLKTNKVKIGATEEVNTMAPRLEAIVERMLENFFYNTEKDMQATRNNAMAM</sequence>
<keyword evidence="3" id="KW-1185">Reference proteome</keyword>
<dbReference type="PANTHER" id="PTHR11199">
    <property type="entry name" value="STROMAL ANTIGEN"/>
    <property type="match status" value="1"/>
</dbReference>
<accession>A0A5J9ULQ4</accession>
<dbReference type="Pfam" id="PF21581">
    <property type="entry name" value="SCD"/>
    <property type="match status" value="1"/>
</dbReference>
<dbReference type="AlphaFoldDB" id="A0A5J9ULQ4"/>